<dbReference type="Proteomes" id="UP001209854">
    <property type="component" value="Unassembled WGS sequence"/>
</dbReference>
<evidence type="ECO:0000256" key="1">
    <source>
        <dbReference type="PROSITE-ProRule" id="PRU00042"/>
    </source>
</evidence>
<keyword evidence="1" id="KW-0479">Metal-binding</keyword>
<proteinExistence type="predicted"/>
<organism evidence="4 5">
    <name type="scientific">Endozoicomonas gorgoniicola</name>
    <dbReference type="NCBI Taxonomy" id="1234144"/>
    <lineage>
        <taxon>Bacteria</taxon>
        <taxon>Pseudomonadati</taxon>
        <taxon>Pseudomonadota</taxon>
        <taxon>Gammaproteobacteria</taxon>
        <taxon>Oceanospirillales</taxon>
        <taxon>Endozoicomonadaceae</taxon>
        <taxon>Endozoicomonas</taxon>
    </lineage>
</organism>
<evidence type="ECO:0000256" key="2">
    <source>
        <dbReference type="SAM" id="MobiDB-lite"/>
    </source>
</evidence>
<protein>
    <submittedName>
        <fullName evidence="4">C2H2-type zinc finger protein</fullName>
    </submittedName>
</protein>
<feature type="domain" description="C2H2-type" evidence="3">
    <location>
        <begin position="10"/>
        <end position="38"/>
    </location>
</feature>
<feature type="compositionally biased region" description="Low complexity" evidence="2">
    <location>
        <begin position="49"/>
        <end position="69"/>
    </location>
</feature>
<reference evidence="4 5" key="1">
    <citation type="submission" date="2022-10" db="EMBL/GenBank/DDBJ databases">
        <title>High-quality genome sequences of two octocoral-associated bacteria, Endozoicomonas euniceicola EF212 and Endozoicomonas gorgoniicola PS125.</title>
        <authorList>
            <person name="Chiou Y.-J."/>
            <person name="Chen Y.-H."/>
        </authorList>
    </citation>
    <scope>NUCLEOTIDE SEQUENCE [LARGE SCALE GENOMIC DNA]</scope>
    <source>
        <strain evidence="4 5">PS125</strain>
    </source>
</reference>
<comment type="caution">
    <text evidence="4">The sequence shown here is derived from an EMBL/GenBank/DDBJ whole genome shotgun (WGS) entry which is preliminary data.</text>
</comment>
<dbReference type="EMBL" id="JAPFCC010000001">
    <property type="protein sequence ID" value="MCW7551711.1"/>
    <property type="molecule type" value="Genomic_DNA"/>
</dbReference>
<keyword evidence="1" id="KW-0863">Zinc-finger</keyword>
<keyword evidence="5" id="KW-1185">Reference proteome</keyword>
<dbReference type="InterPro" id="IPR036236">
    <property type="entry name" value="Znf_C2H2_sf"/>
</dbReference>
<dbReference type="Gene3D" id="3.30.160.60">
    <property type="entry name" value="Classic Zinc Finger"/>
    <property type="match status" value="1"/>
</dbReference>
<dbReference type="SMART" id="SM00355">
    <property type="entry name" value="ZnF_C2H2"/>
    <property type="match status" value="1"/>
</dbReference>
<sequence>MLSHKSEHSHVCPTCKRTFTRNSSLQLHMKNAHSNPTTDVTTESHKEPVGTVTTTTHTTSTSSGTTSVSYIQSPNTEKMAPVQVVTQSVGSTETTIVTQSSGTFIDNESFDAFQEGLLRTLTDDY</sequence>
<feature type="region of interest" description="Disordered" evidence="2">
    <location>
        <begin position="32"/>
        <end position="69"/>
    </location>
</feature>
<gene>
    <name evidence="4" type="ORF">NX722_03435</name>
</gene>
<evidence type="ECO:0000313" key="4">
    <source>
        <dbReference type="EMBL" id="MCW7551711.1"/>
    </source>
</evidence>
<dbReference type="InterPro" id="IPR013087">
    <property type="entry name" value="Znf_C2H2_type"/>
</dbReference>
<accession>A0ABT3MQR1</accession>
<feature type="compositionally biased region" description="Polar residues" evidence="2">
    <location>
        <begin position="32"/>
        <end position="41"/>
    </location>
</feature>
<dbReference type="PROSITE" id="PS50157">
    <property type="entry name" value="ZINC_FINGER_C2H2_2"/>
    <property type="match status" value="1"/>
</dbReference>
<keyword evidence="1" id="KW-0862">Zinc</keyword>
<dbReference type="Pfam" id="PF00096">
    <property type="entry name" value="zf-C2H2"/>
    <property type="match status" value="1"/>
</dbReference>
<evidence type="ECO:0000313" key="5">
    <source>
        <dbReference type="Proteomes" id="UP001209854"/>
    </source>
</evidence>
<evidence type="ECO:0000259" key="3">
    <source>
        <dbReference type="PROSITE" id="PS50157"/>
    </source>
</evidence>
<name>A0ABT3MQR1_9GAMM</name>
<dbReference type="PROSITE" id="PS00028">
    <property type="entry name" value="ZINC_FINGER_C2H2_1"/>
    <property type="match status" value="1"/>
</dbReference>
<dbReference type="SUPFAM" id="SSF57667">
    <property type="entry name" value="beta-beta-alpha zinc fingers"/>
    <property type="match status" value="1"/>
</dbReference>